<sequence length="110" mass="13350">MIPSQFKKVINPKILKIYNDLQRMFKNLSVFLNLELKTIYIKLIMYLMMIRIIKLFPSRSWIALKDKIELKIRISQIQIFIGLNLKIKEKTNHYKDQLINLIIMNFVFNY</sequence>
<organism evidence="2 3">
    <name type="scientific">Paramecium sonneborni</name>
    <dbReference type="NCBI Taxonomy" id="65129"/>
    <lineage>
        <taxon>Eukaryota</taxon>
        <taxon>Sar</taxon>
        <taxon>Alveolata</taxon>
        <taxon>Ciliophora</taxon>
        <taxon>Intramacronucleata</taxon>
        <taxon>Oligohymenophorea</taxon>
        <taxon>Peniculida</taxon>
        <taxon>Parameciidae</taxon>
        <taxon>Paramecium</taxon>
    </lineage>
</organism>
<dbReference type="EMBL" id="CAJJDN010000023">
    <property type="protein sequence ID" value="CAD8067909.1"/>
    <property type="molecule type" value="Genomic_DNA"/>
</dbReference>
<comment type="caution">
    <text evidence="2">The sequence shown here is derived from an EMBL/GenBank/DDBJ whole genome shotgun (WGS) entry which is preliminary data.</text>
</comment>
<keyword evidence="1" id="KW-0812">Transmembrane</keyword>
<keyword evidence="1" id="KW-0472">Membrane</keyword>
<evidence type="ECO:0000313" key="3">
    <source>
        <dbReference type="Proteomes" id="UP000692954"/>
    </source>
</evidence>
<evidence type="ECO:0000256" key="1">
    <source>
        <dbReference type="SAM" id="Phobius"/>
    </source>
</evidence>
<protein>
    <submittedName>
        <fullName evidence="2">Uncharacterized protein</fullName>
    </submittedName>
</protein>
<evidence type="ECO:0000313" key="2">
    <source>
        <dbReference type="EMBL" id="CAD8067909.1"/>
    </source>
</evidence>
<reference evidence="2" key="1">
    <citation type="submission" date="2021-01" db="EMBL/GenBank/DDBJ databases">
        <authorList>
            <consortium name="Genoscope - CEA"/>
            <person name="William W."/>
        </authorList>
    </citation>
    <scope>NUCLEOTIDE SEQUENCE</scope>
</reference>
<accession>A0A8S1LM64</accession>
<name>A0A8S1LM64_9CILI</name>
<proteinExistence type="predicted"/>
<keyword evidence="3" id="KW-1185">Reference proteome</keyword>
<dbReference type="Proteomes" id="UP000692954">
    <property type="component" value="Unassembled WGS sequence"/>
</dbReference>
<dbReference type="AlphaFoldDB" id="A0A8S1LM64"/>
<gene>
    <name evidence="2" type="ORF">PSON_ATCC_30995.1.T0230276</name>
</gene>
<keyword evidence="1" id="KW-1133">Transmembrane helix</keyword>
<feature type="transmembrane region" description="Helical" evidence="1">
    <location>
        <begin position="39"/>
        <end position="57"/>
    </location>
</feature>